<name>A0AAD7E239_9AGAR</name>
<protein>
    <submittedName>
        <fullName evidence="2">Uncharacterized protein</fullName>
    </submittedName>
</protein>
<evidence type="ECO:0000256" key="1">
    <source>
        <dbReference type="SAM" id="MobiDB-lite"/>
    </source>
</evidence>
<dbReference type="Proteomes" id="UP001219525">
    <property type="component" value="Unassembled WGS sequence"/>
</dbReference>
<comment type="caution">
    <text evidence="2">The sequence shown here is derived from an EMBL/GenBank/DDBJ whole genome shotgun (WGS) entry which is preliminary data.</text>
</comment>
<accession>A0AAD7E239</accession>
<evidence type="ECO:0000313" key="2">
    <source>
        <dbReference type="EMBL" id="KAJ7224346.1"/>
    </source>
</evidence>
<evidence type="ECO:0000313" key="3">
    <source>
        <dbReference type="Proteomes" id="UP001219525"/>
    </source>
</evidence>
<gene>
    <name evidence="2" type="ORF">GGX14DRAFT_425297</name>
</gene>
<feature type="compositionally biased region" description="Low complexity" evidence="1">
    <location>
        <begin position="1"/>
        <end position="22"/>
    </location>
</feature>
<sequence length="437" mass="48129">MEQHIPRSPSRSSSKTTASSRAVTPRKRRLKPGSVAAPGPSPKKVSLARHTSSAKVVLPTEPVFDGSLFILRYALDVLKTAVNLLRKPLAFLVFLWMLAYLLGRMSHTIRAVFAPLCYLPGISRAAICTPDGYLTTQGTRRSPKWADYPTLVDVQSATLEQLLDESSSGSALALQIKKAEMATTDLVTLVRVSELKSRDTLGDALRQFVDDARAAGRALNKLNSKVTSAVDGIMAVNDYALRTIESAQSQSASSILRQILPWTSKRKTDLVLSTFEDSMNYLSATVARLVVEFELNLQNLDRLEEQLSVLHELVSREDKSISSAKSELLGELWTKAGGNRRKLRGYEHHLQLLKGLSEYRKQALAHVVGALQTLAQMSEDIESLRERVAAPELVGGRIPLEVHIRSIQSGLERLNEGRSKAKARESEAVKRILGSDV</sequence>
<keyword evidence="3" id="KW-1185">Reference proteome</keyword>
<proteinExistence type="predicted"/>
<feature type="region of interest" description="Disordered" evidence="1">
    <location>
        <begin position="1"/>
        <end position="46"/>
    </location>
</feature>
<reference evidence="2" key="1">
    <citation type="submission" date="2023-03" db="EMBL/GenBank/DDBJ databases">
        <title>Massive genome expansion in bonnet fungi (Mycena s.s.) driven by repeated elements and novel gene families across ecological guilds.</title>
        <authorList>
            <consortium name="Lawrence Berkeley National Laboratory"/>
            <person name="Harder C.B."/>
            <person name="Miyauchi S."/>
            <person name="Viragh M."/>
            <person name="Kuo A."/>
            <person name="Thoen E."/>
            <person name="Andreopoulos B."/>
            <person name="Lu D."/>
            <person name="Skrede I."/>
            <person name="Drula E."/>
            <person name="Henrissat B."/>
            <person name="Morin E."/>
            <person name="Kohler A."/>
            <person name="Barry K."/>
            <person name="LaButti K."/>
            <person name="Morin E."/>
            <person name="Salamov A."/>
            <person name="Lipzen A."/>
            <person name="Mereny Z."/>
            <person name="Hegedus B."/>
            <person name="Baldrian P."/>
            <person name="Stursova M."/>
            <person name="Weitz H."/>
            <person name="Taylor A."/>
            <person name="Grigoriev I.V."/>
            <person name="Nagy L.G."/>
            <person name="Martin F."/>
            <person name="Kauserud H."/>
        </authorList>
    </citation>
    <scope>NUCLEOTIDE SEQUENCE</scope>
    <source>
        <strain evidence="2">9144</strain>
    </source>
</reference>
<organism evidence="2 3">
    <name type="scientific">Mycena pura</name>
    <dbReference type="NCBI Taxonomy" id="153505"/>
    <lineage>
        <taxon>Eukaryota</taxon>
        <taxon>Fungi</taxon>
        <taxon>Dikarya</taxon>
        <taxon>Basidiomycota</taxon>
        <taxon>Agaricomycotina</taxon>
        <taxon>Agaricomycetes</taxon>
        <taxon>Agaricomycetidae</taxon>
        <taxon>Agaricales</taxon>
        <taxon>Marasmiineae</taxon>
        <taxon>Mycenaceae</taxon>
        <taxon>Mycena</taxon>
    </lineage>
</organism>
<dbReference type="AlphaFoldDB" id="A0AAD7E239"/>
<dbReference type="EMBL" id="JARJCW010000005">
    <property type="protein sequence ID" value="KAJ7224346.1"/>
    <property type="molecule type" value="Genomic_DNA"/>
</dbReference>